<evidence type="ECO:0000313" key="1">
    <source>
        <dbReference type="EMBL" id="KAJ9651488.1"/>
    </source>
</evidence>
<proteinExistence type="predicted"/>
<sequence length="258" mass="27937">MATVGPRLAAALGFPEVEDSHEISLNLGALGAGPAALDAVAAVNQDPKPTPEAMGDNDLKNILYINFKPGGLSDAAQAQLTKMTADLELNTNFLSLKAGQLTQKQIDAGKLPSSMDVGDQIKEVPIVLRLLTTTFKTHHGKQCHALNDSSPLMGINKQQGRLIFMENFWYKFSKGKLEAILQVIRAGVRTIYFEVSDEIRSFVSKKVEVQTVDFSMGFMQIDANFNQTVFEAGISDSITTLLTGSGVELVNKPIDIPV</sequence>
<organism evidence="1 2">
    <name type="scientific">Neophaeococcomyces mojaviensis</name>
    <dbReference type="NCBI Taxonomy" id="3383035"/>
    <lineage>
        <taxon>Eukaryota</taxon>
        <taxon>Fungi</taxon>
        <taxon>Dikarya</taxon>
        <taxon>Ascomycota</taxon>
        <taxon>Pezizomycotina</taxon>
        <taxon>Eurotiomycetes</taxon>
        <taxon>Chaetothyriomycetidae</taxon>
        <taxon>Chaetothyriales</taxon>
        <taxon>Chaetothyriales incertae sedis</taxon>
        <taxon>Neophaeococcomyces</taxon>
    </lineage>
</organism>
<reference evidence="1" key="1">
    <citation type="submission" date="2022-10" db="EMBL/GenBank/DDBJ databases">
        <title>Culturing micro-colonial fungi from biological soil crusts in the Mojave desert and describing Neophaeococcomyces mojavensis, and introducing the new genera and species Taxawa tesnikishii.</title>
        <authorList>
            <person name="Kurbessoian T."/>
            <person name="Stajich J.E."/>
        </authorList>
    </citation>
    <scope>NUCLEOTIDE SEQUENCE</scope>
    <source>
        <strain evidence="1">JES_112</strain>
    </source>
</reference>
<dbReference type="Proteomes" id="UP001172386">
    <property type="component" value="Unassembled WGS sequence"/>
</dbReference>
<gene>
    <name evidence="1" type="ORF">H2198_009246</name>
</gene>
<evidence type="ECO:0000313" key="2">
    <source>
        <dbReference type="Proteomes" id="UP001172386"/>
    </source>
</evidence>
<protein>
    <submittedName>
        <fullName evidence="1">Uncharacterized protein</fullName>
    </submittedName>
</protein>
<keyword evidence="2" id="KW-1185">Reference proteome</keyword>
<dbReference type="EMBL" id="JAPDRQ010000254">
    <property type="protein sequence ID" value="KAJ9651488.1"/>
    <property type="molecule type" value="Genomic_DNA"/>
</dbReference>
<comment type="caution">
    <text evidence="1">The sequence shown here is derived from an EMBL/GenBank/DDBJ whole genome shotgun (WGS) entry which is preliminary data.</text>
</comment>
<accession>A0ACC2ZUZ2</accession>
<name>A0ACC2ZUZ2_9EURO</name>